<gene>
    <name evidence="1" type="ORF">ACETWP_14355</name>
</gene>
<proteinExistence type="predicted"/>
<evidence type="ECO:0000313" key="1">
    <source>
        <dbReference type="EMBL" id="MFB0835770.1"/>
    </source>
</evidence>
<dbReference type="RefSeq" id="WP_373972947.1">
    <property type="nucleotide sequence ID" value="NZ_JBHDLJ010000014.1"/>
</dbReference>
<organism evidence="1 2">
    <name type="scientific">Arthrobacter halodurans</name>
    <dbReference type="NCBI Taxonomy" id="516699"/>
    <lineage>
        <taxon>Bacteria</taxon>
        <taxon>Bacillati</taxon>
        <taxon>Actinomycetota</taxon>
        <taxon>Actinomycetes</taxon>
        <taxon>Micrococcales</taxon>
        <taxon>Micrococcaceae</taxon>
        <taxon>Arthrobacter</taxon>
    </lineage>
</organism>
<dbReference type="Proteomes" id="UP001575652">
    <property type="component" value="Unassembled WGS sequence"/>
</dbReference>
<protein>
    <submittedName>
        <fullName evidence="1">Uncharacterized protein</fullName>
    </submittedName>
</protein>
<dbReference type="EMBL" id="JBHDLJ010000014">
    <property type="protein sequence ID" value="MFB0835770.1"/>
    <property type="molecule type" value="Genomic_DNA"/>
</dbReference>
<accession>A0ABV4UQ29</accession>
<evidence type="ECO:0000313" key="2">
    <source>
        <dbReference type="Proteomes" id="UP001575652"/>
    </source>
</evidence>
<reference evidence="1 2" key="1">
    <citation type="submission" date="2024-09" db="EMBL/GenBank/DDBJ databases">
        <authorList>
            <person name="Salinas-Garcia M.A."/>
            <person name="Prieme A."/>
        </authorList>
    </citation>
    <scope>NUCLEOTIDE SEQUENCE [LARGE SCALE GENOMIC DNA]</scope>
    <source>
        <strain evidence="1 2">DSM 21081</strain>
    </source>
</reference>
<keyword evidence="2" id="KW-1185">Reference proteome</keyword>
<name>A0ABV4UQ29_9MICC</name>
<sequence>MGSTPGNGQRHQVSRGETKFGWADVHLPAASGPAAAASSVVAVSALSPTPGALRPDAAPSPPPA</sequence>
<comment type="caution">
    <text evidence="1">The sequence shown here is derived from an EMBL/GenBank/DDBJ whole genome shotgun (WGS) entry which is preliminary data.</text>
</comment>